<reference evidence="3" key="1">
    <citation type="journal article" date="2018" name="Nat. Microbiol.">
        <title>Leveraging single-cell genomics to expand the fungal tree of life.</title>
        <authorList>
            <person name="Ahrendt S.R."/>
            <person name="Quandt C.A."/>
            <person name="Ciobanu D."/>
            <person name="Clum A."/>
            <person name="Salamov A."/>
            <person name="Andreopoulos B."/>
            <person name="Cheng J.F."/>
            <person name="Woyke T."/>
            <person name="Pelin A."/>
            <person name="Henrissat B."/>
            <person name="Reynolds N.K."/>
            <person name="Benny G.L."/>
            <person name="Smith M.E."/>
            <person name="James T.Y."/>
            <person name="Grigoriev I.V."/>
        </authorList>
    </citation>
    <scope>NUCLEOTIDE SEQUENCE [LARGE SCALE GENOMIC DNA]</scope>
</reference>
<dbReference type="PANTHER" id="PTHR46788">
    <property type="entry name" value="EF-HAND CALCIUM-BINDING DOMAIN-CONTAINING PROTEIN 5"/>
    <property type="match status" value="1"/>
</dbReference>
<feature type="compositionally biased region" description="Basic and acidic residues" evidence="1">
    <location>
        <begin position="32"/>
        <end position="46"/>
    </location>
</feature>
<keyword evidence="3" id="KW-1185">Reference proteome</keyword>
<feature type="region of interest" description="Disordered" evidence="1">
    <location>
        <begin position="478"/>
        <end position="511"/>
    </location>
</feature>
<feature type="compositionally biased region" description="Low complexity" evidence="1">
    <location>
        <begin position="1283"/>
        <end position="1297"/>
    </location>
</feature>
<dbReference type="CDD" id="cd22968">
    <property type="entry name" value="DD_EFCAB5"/>
    <property type="match status" value="1"/>
</dbReference>
<gene>
    <name evidence="2" type="ORF">BDK51DRAFT_44140</name>
</gene>
<sequence>MEALPPLPGSDPTTTKPPSRADAAPRSIRKILIAEEPKPTSTHDDDIFPSTPTRGTALDREIREMAIRALAVEFMTVADAELDVRAFMVETTLPTLILAVEKLLCEVERRGILEMEEGGEEAKEGGGGDGEIVAAVAAEGSEAESAKPPAPTFDSINWLAQYLYRNNPRYSNFSDLSSSPYLQGVQSASSHLKSRLFELETTQRARKRAEEYKRLREEERARQARTAQLAERERTFRELWVTIFRKWGAKMWRPAPGFVLTREMGSPNMLTKVDNLIKGVNPTDADAPQTGDAEAPKTPTPFADRLGQDEFTRAMMQQTQSTWSIEDLNDFFAALSTAIDALAETNRRRFEEAFFLPKFADLSQSATKEEWLKRFGEVVEGYAGAEADAIGEACRAFCSGGPGSVGLMEAGSGGSRRPSTSGPGTPPAKGALEAEAEYRLFAKTLVGSFGIEPTKELMEYLEMRVDEDTARVLREQEALQPAAPEPVPATVDADDAAAKDAKPEATEPHDPGVDARLLRAFAMFDQLDAAQTGDLLVANFNSVIERAMTTEGLRPEIVSALEACKFPVMARTLQSKRIARAQFAVHILERCAKVSDADFDDLVVAFGRAVDQGPDAKTVRRVFTAADRVPIEESAIGSIAALGMKLKFNISAACDEALDLVASVLEEFHPGHSLRGRVSLVETGRVSTVAGGESPGVEESRFLRNVACTPDFRADLLGTTVPDGQGLEGETLQTRAPLRVADIRTHPTALEADPFRITTEAMNRYVGMPMSTTDGCGVGVFSIGMVGAEDDFEDADVKFIEDVQSAHPTPPLTYSQTTQEKVAVATLMKSISQIDTREKATILAHAAKLWASKQANVDVVVYLPEPDTTWEIMYRLEEVVKPAGGAGDSPSTSAPESPYMRPQSATLVRMSNDSEETTLLWTCVRDLHMMENELEDGRTQAYFPVTDELGHCTAIIAVTPRKPALKILKEDQDEIVKTAKVFASAMDHLRADSFGSEGVKRILGDVASWEAFMTLLYAESIDENARRHLLFPKLMLLNVRDYLSKLDNKAISELRSYRKPPPTIHKIIKGVLYLFGKMPKEGENSVAFLKEAGEGGVGCDFMKHGAKAFNHIFITLSTQSKSGATQSGEAAHSESNEVPTFPTPLSDFQSHTLQFINMDLLKQMIDYDPTAVQKKMRFKRVKRVLKSIPHGDVKKRGSTPAEYMSDWLVISVDLRDAALAERKIRATTPVEGAGEEGEDEAEVEGDEEDEEEDDVSSLNTFDSEGAGVVAGPTADVVKEGDAGDAVGEDAGPSNDAGPSDDADAAGDTISADADGTGTGTGGTGDARTGSESADVGGNENAEGKPEKSDAVTNAATEEFSGTEDGTAPVPDEGATAEAPPTRPTSAKKVQFAENPVQEESEEDEDEESEESPGVAE</sequence>
<feature type="compositionally biased region" description="Low complexity" evidence="1">
    <location>
        <begin position="1305"/>
        <end position="1315"/>
    </location>
</feature>
<proteinExistence type="predicted"/>
<protein>
    <submittedName>
        <fullName evidence="2">Uncharacterized protein</fullName>
    </submittedName>
</protein>
<organism evidence="2 3">
    <name type="scientific">Blyttiomyces helicus</name>
    <dbReference type="NCBI Taxonomy" id="388810"/>
    <lineage>
        <taxon>Eukaryota</taxon>
        <taxon>Fungi</taxon>
        <taxon>Fungi incertae sedis</taxon>
        <taxon>Chytridiomycota</taxon>
        <taxon>Chytridiomycota incertae sedis</taxon>
        <taxon>Chytridiomycetes</taxon>
        <taxon>Chytridiomycetes incertae sedis</taxon>
        <taxon>Blyttiomyces</taxon>
    </lineage>
</organism>
<name>A0A4P9WPQ5_9FUNG</name>
<accession>A0A4P9WPQ5</accession>
<feature type="region of interest" description="Disordered" evidence="1">
    <location>
        <begin position="1"/>
        <end position="56"/>
    </location>
</feature>
<feature type="region of interest" description="Disordered" evidence="1">
    <location>
        <begin position="281"/>
        <end position="301"/>
    </location>
</feature>
<dbReference type="Proteomes" id="UP000269721">
    <property type="component" value="Unassembled WGS sequence"/>
</dbReference>
<feature type="region of interest" description="Disordered" evidence="1">
    <location>
        <begin position="1226"/>
        <end position="1416"/>
    </location>
</feature>
<evidence type="ECO:0000313" key="2">
    <source>
        <dbReference type="EMBL" id="RKO92796.1"/>
    </source>
</evidence>
<feature type="compositionally biased region" description="Acidic residues" evidence="1">
    <location>
        <begin position="1233"/>
        <end position="1255"/>
    </location>
</feature>
<dbReference type="Gene3D" id="1.20.920.60">
    <property type="match status" value="1"/>
</dbReference>
<feature type="compositionally biased region" description="Basic and acidic residues" evidence="1">
    <location>
        <begin position="496"/>
        <end position="511"/>
    </location>
</feature>
<dbReference type="InterPro" id="IPR029016">
    <property type="entry name" value="GAF-like_dom_sf"/>
</dbReference>
<dbReference type="SUPFAM" id="SSF55781">
    <property type="entry name" value="GAF domain-like"/>
    <property type="match status" value="1"/>
</dbReference>
<dbReference type="PANTHER" id="PTHR46788:SF1">
    <property type="entry name" value="EF-HAND CALCIUM-BINDING DOMAIN-CONTAINING PROTEIN 5"/>
    <property type="match status" value="1"/>
</dbReference>
<dbReference type="OrthoDB" id="199400at2759"/>
<feature type="region of interest" description="Disordered" evidence="1">
    <location>
        <begin position="408"/>
        <end position="430"/>
    </location>
</feature>
<evidence type="ECO:0000256" key="1">
    <source>
        <dbReference type="SAM" id="MobiDB-lite"/>
    </source>
</evidence>
<dbReference type="EMBL" id="KZ994495">
    <property type="protein sequence ID" value="RKO92796.1"/>
    <property type="molecule type" value="Genomic_DNA"/>
</dbReference>
<feature type="compositionally biased region" description="Acidic residues" evidence="1">
    <location>
        <begin position="1396"/>
        <end position="1410"/>
    </location>
</feature>
<dbReference type="Gene3D" id="3.30.450.40">
    <property type="match status" value="1"/>
</dbReference>
<evidence type="ECO:0000313" key="3">
    <source>
        <dbReference type="Proteomes" id="UP000269721"/>
    </source>
</evidence>
<feature type="region of interest" description="Disordered" evidence="1">
    <location>
        <begin position="883"/>
        <end position="902"/>
    </location>
</feature>